<keyword evidence="1" id="KW-0472">Membrane</keyword>
<comment type="caution">
    <text evidence="2">The sequence shown here is derived from an EMBL/GenBank/DDBJ whole genome shotgun (WGS) entry which is preliminary data.</text>
</comment>
<feature type="transmembrane region" description="Helical" evidence="1">
    <location>
        <begin position="169"/>
        <end position="188"/>
    </location>
</feature>
<evidence type="ECO:0000313" key="3">
    <source>
        <dbReference type="Proteomes" id="UP000292262"/>
    </source>
</evidence>
<dbReference type="OrthoDB" id="9807384at2"/>
<proteinExistence type="predicted"/>
<evidence type="ECO:0000256" key="1">
    <source>
        <dbReference type="SAM" id="Phobius"/>
    </source>
</evidence>
<reference evidence="2 3" key="1">
    <citation type="submission" date="2019-02" db="EMBL/GenBank/DDBJ databases">
        <title>Genomic Encyclopedia of Type Strains, Phase IV (KMG-IV): sequencing the most valuable type-strain genomes for metagenomic binning, comparative biology and taxonomic classification.</title>
        <authorList>
            <person name="Goeker M."/>
        </authorList>
    </citation>
    <scope>NUCLEOTIDE SEQUENCE [LARGE SCALE GENOMIC DNA]</scope>
    <source>
        <strain evidence="2 3">DSM 17196</strain>
    </source>
</reference>
<evidence type="ECO:0000313" key="2">
    <source>
        <dbReference type="EMBL" id="RZS99220.1"/>
    </source>
</evidence>
<keyword evidence="3" id="KW-1185">Reference proteome</keyword>
<keyword evidence="1" id="KW-0812">Transmembrane</keyword>
<feature type="transmembrane region" description="Helical" evidence="1">
    <location>
        <begin position="346"/>
        <end position="367"/>
    </location>
</feature>
<accession>A0A4Q7PHF6</accession>
<evidence type="ECO:0008006" key="4">
    <source>
        <dbReference type="Google" id="ProtNLM"/>
    </source>
</evidence>
<dbReference type="RefSeq" id="WP_130285073.1">
    <property type="nucleotide sequence ID" value="NZ_SGXE01000001.1"/>
</dbReference>
<sequence>MIKYEVRNKGIQLKLPRIGSFMLLLFSFLLLAPLTVTTAQVKATIDSTSILIGQEIRYTMQVEADASELVVFPEGQTFQPLEVLETFNTDTLKNEAKHILTKEYALTQFDSGSYTIPRQKILIADKVFYTDSLNVEVRNVVVDTTKQKMYAIKPLVEVDPPLSIDWMKWLLWIGIPLLIAAAIVFILLKRKQIKNKKEEDLPAYERAMLSLQRIDSSQLLEQDSHKEYYSQLSDTARKYIDEEVYDHAMESTTDELIQRLDQEIKTGSLKLDKATIEELKQVLKTADLVKFAKSRPDILSAKKDRKTIEEVITKTKEAIPEPTEEELLADEEFRKTLQEKRRTKRILIGFFAFFGAFLITLVIFIAVKGYDVVKDNILGHPTKELVESEWITSSYGTPPVSISTPKVLIRNDYKMTEEQKQVLKGNESFVYGSILGNFFVTVSTVSYKQQNDVDLEKAVEGTVGYLESKGAKNITVKNEEFETLGGAKGIKVFGNFQIKNSTTQETQKNEYVILNFAEQGGFQQITITFDEEDRYAEDLVNRIINSVELRNNE</sequence>
<dbReference type="Proteomes" id="UP000292262">
    <property type="component" value="Unassembled WGS sequence"/>
</dbReference>
<keyword evidence="1" id="KW-1133">Transmembrane helix</keyword>
<dbReference type="EMBL" id="SGXE01000001">
    <property type="protein sequence ID" value="RZS99220.1"/>
    <property type="molecule type" value="Genomic_DNA"/>
</dbReference>
<gene>
    <name evidence="2" type="ORF">EV197_0429</name>
</gene>
<name>A0A4Q7PHF6_9FLAO</name>
<dbReference type="AlphaFoldDB" id="A0A4Q7PHF6"/>
<organism evidence="2 3">
    <name type="scientific">Aquimarina brevivitae</name>
    <dbReference type="NCBI Taxonomy" id="323412"/>
    <lineage>
        <taxon>Bacteria</taxon>
        <taxon>Pseudomonadati</taxon>
        <taxon>Bacteroidota</taxon>
        <taxon>Flavobacteriia</taxon>
        <taxon>Flavobacteriales</taxon>
        <taxon>Flavobacteriaceae</taxon>
        <taxon>Aquimarina</taxon>
    </lineage>
</organism>
<protein>
    <recommendedName>
        <fullName evidence="4">DUF4381 domain-containing protein</fullName>
    </recommendedName>
</protein>